<accession>A0A4X2M3E5</accession>
<evidence type="ECO:0000256" key="2">
    <source>
        <dbReference type="ARBA" id="ARBA00001946"/>
    </source>
</evidence>
<evidence type="ECO:0000256" key="4">
    <source>
        <dbReference type="ARBA" id="ARBA00022801"/>
    </source>
</evidence>
<dbReference type="GeneTree" id="ENSGT00940000162775"/>
<dbReference type="InterPro" id="IPR000086">
    <property type="entry name" value="NUDIX_hydrolase_dom"/>
</dbReference>
<dbReference type="GO" id="GO:0010945">
    <property type="term" value="F:coenzyme A diphosphatase activity"/>
    <property type="evidence" value="ECO:0007669"/>
    <property type="project" value="InterPro"/>
</dbReference>
<dbReference type="GO" id="GO:0046872">
    <property type="term" value="F:metal ion binding"/>
    <property type="evidence" value="ECO:0007669"/>
    <property type="project" value="UniProtKB-KW"/>
</dbReference>
<comment type="cofactor">
    <cofactor evidence="1">
        <name>Mn(2+)</name>
        <dbReference type="ChEBI" id="CHEBI:29035"/>
    </cofactor>
</comment>
<dbReference type="AlphaFoldDB" id="A0A4X2M3E5"/>
<evidence type="ECO:0000256" key="3">
    <source>
        <dbReference type="ARBA" id="ARBA00022723"/>
    </source>
</evidence>
<dbReference type="GeneID" id="114038836"/>
<dbReference type="InterPro" id="IPR045121">
    <property type="entry name" value="CoAse"/>
</dbReference>
<dbReference type="RefSeq" id="XP_027712115.1">
    <property type="nucleotide sequence ID" value="XM_027856314.1"/>
</dbReference>
<dbReference type="OrthoDB" id="10262892at2759"/>
<keyword evidence="5" id="KW-0460">Magnesium</keyword>
<dbReference type="Pfam" id="PF00293">
    <property type="entry name" value="NUDIX"/>
    <property type="match status" value="1"/>
</dbReference>
<name>A0A4X2M3E5_VOMUR</name>
<reference evidence="9" key="1">
    <citation type="submission" date="2018-12" db="EMBL/GenBank/DDBJ databases">
        <authorList>
            <person name="Yazar S."/>
        </authorList>
    </citation>
    <scope>NUCLEOTIDE SEQUENCE [LARGE SCALE GENOMIC DNA]</scope>
</reference>
<feature type="domain" description="Nudix hydrolase" evidence="7">
    <location>
        <begin position="143"/>
        <end position="290"/>
    </location>
</feature>
<reference evidence="8" key="3">
    <citation type="submission" date="2025-09" db="UniProtKB">
        <authorList>
            <consortium name="Ensembl"/>
        </authorList>
    </citation>
    <scope>IDENTIFICATION</scope>
</reference>
<dbReference type="Gene3D" id="3.90.79.10">
    <property type="entry name" value="Nucleoside Triphosphate Pyrophosphohydrolase"/>
    <property type="match status" value="1"/>
</dbReference>
<keyword evidence="3" id="KW-0479">Metal-binding</keyword>
<evidence type="ECO:0000313" key="9">
    <source>
        <dbReference type="Proteomes" id="UP000314987"/>
    </source>
</evidence>
<dbReference type="InterPro" id="IPR015797">
    <property type="entry name" value="NUDIX_hydrolase-like_dom_sf"/>
</dbReference>
<dbReference type="Ensembl" id="ENSVURT00010036800.1">
    <property type="protein sequence ID" value="ENSVURP00010032319.1"/>
    <property type="gene ID" value="ENSVURG00010024670.1"/>
</dbReference>
<sequence>MAPGLDLHGSWGHTPPQAMETFKEEESKAWGEDVTCPRSQAQPVAGSFCPAVLLLHHHKLSRAHFLHCGQHQVGKGEVPSHLGLLPSTELRGTMLPTLRLASRQPGSWAGNGTLSPEEAARHSLSSANELRCRQLLEATTARYRHGEASAAVLVPLCSVHGEPSLLYTLRSSRLIGRHKGDVSFPGGKCDPQDQDIVDTALRETREELGLPIQEENVWGVMRPVNDRKNFIVVPVIAQVGPLESLDLMPNPQEVDDIFTMPLAHLLHPRNQGYTHFCHRGHYSYTMPIFLHGPYRIWGLTAIFTELTLEMLVPGTYHRIACFGGQQRRGGTRS</sequence>
<reference evidence="8" key="2">
    <citation type="submission" date="2025-08" db="UniProtKB">
        <authorList>
            <consortium name="Ensembl"/>
        </authorList>
    </citation>
    <scope>IDENTIFICATION</scope>
</reference>
<comment type="cofactor">
    <cofactor evidence="2">
        <name>Mg(2+)</name>
        <dbReference type="ChEBI" id="CHEBI:18420"/>
    </cofactor>
</comment>
<organism evidence="8 9">
    <name type="scientific">Vombatus ursinus</name>
    <name type="common">Common wombat</name>
    <dbReference type="NCBI Taxonomy" id="29139"/>
    <lineage>
        <taxon>Eukaryota</taxon>
        <taxon>Metazoa</taxon>
        <taxon>Chordata</taxon>
        <taxon>Craniata</taxon>
        <taxon>Vertebrata</taxon>
        <taxon>Euteleostomi</taxon>
        <taxon>Mammalia</taxon>
        <taxon>Metatheria</taxon>
        <taxon>Diprotodontia</taxon>
        <taxon>Vombatidae</taxon>
        <taxon>Vombatus</taxon>
    </lineage>
</organism>
<gene>
    <name evidence="8" type="primary">NUDT8</name>
</gene>
<dbReference type="STRING" id="29139.ENSVURP00010032319"/>
<keyword evidence="6" id="KW-0464">Manganese</keyword>
<dbReference type="PROSITE" id="PS51462">
    <property type="entry name" value="NUDIX"/>
    <property type="match status" value="1"/>
</dbReference>
<evidence type="ECO:0000256" key="5">
    <source>
        <dbReference type="ARBA" id="ARBA00022842"/>
    </source>
</evidence>
<keyword evidence="4" id="KW-0378">Hydrolase</keyword>
<dbReference type="SUPFAM" id="SSF55811">
    <property type="entry name" value="Nudix"/>
    <property type="match status" value="1"/>
</dbReference>
<evidence type="ECO:0000259" key="7">
    <source>
        <dbReference type="PROSITE" id="PS51462"/>
    </source>
</evidence>
<dbReference type="CTD" id="254552"/>
<keyword evidence="9" id="KW-1185">Reference proteome</keyword>
<protein>
    <recommendedName>
        <fullName evidence="7">Nudix hydrolase domain-containing protein</fullName>
    </recommendedName>
</protein>
<dbReference type="PANTHER" id="PTHR12992">
    <property type="entry name" value="NUDIX HYDROLASE"/>
    <property type="match status" value="1"/>
</dbReference>
<dbReference type="OMA" id="TYHRIAC"/>
<proteinExistence type="predicted"/>
<evidence type="ECO:0000256" key="6">
    <source>
        <dbReference type="ARBA" id="ARBA00023211"/>
    </source>
</evidence>
<evidence type="ECO:0000256" key="1">
    <source>
        <dbReference type="ARBA" id="ARBA00001936"/>
    </source>
</evidence>
<dbReference type="CDD" id="cd03426">
    <property type="entry name" value="NUDIX_CoAse_Nudt7"/>
    <property type="match status" value="1"/>
</dbReference>
<evidence type="ECO:0000313" key="8">
    <source>
        <dbReference type="Ensembl" id="ENSVURP00010032319.1"/>
    </source>
</evidence>
<dbReference type="Proteomes" id="UP000314987">
    <property type="component" value="Unassembled WGS sequence"/>
</dbReference>
<dbReference type="PANTHER" id="PTHR12992:SF11">
    <property type="entry name" value="MITOCHONDRIAL COENZYME A DIPHOSPHATASE NUDT8"/>
    <property type="match status" value="1"/>
</dbReference>